<protein>
    <recommendedName>
        <fullName evidence="3">Glycosyl transferases group 1</fullName>
    </recommendedName>
</protein>
<comment type="caution">
    <text evidence="1">The sequence shown here is derived from an EMBL/GenBank/DDBJ whole genome shotgun (WGS) entry which is preliminary data.</text>
</comment>
<reference evidence="1" key="1">
    <citation type="submission" date="2020-10" db="EMBL/GenBank/DDBJ databases">
        <authorList>
            <person name="Gilroy R."/>
        </authorList>
    </citation>
    <scope>NUCLEOTIDE SEQUENCE</scope>
    <source>
        <strain evidence="1">CHK195-15760</strain>
    </source>
</reference>
<sequence>MKNYILLYGDKKPEDNICLTNMFERSKPIHLGWTDFDYNHNMNLIQEEIKNGVEQIIFAGLEIGWDRMIEAIKKDYPNVIIKVICTTSDSLLYYEYERNNFFRLLELEKEKKVDGIAFLRKGQYETYKALGYHCYLLKENYCLKKKEEFKQKTENVKDKKINLGIYPLNYTWDKNIFNQLCVGKMLDNSKINYNLLDPRMKEFLDTMNIESQESKIQNIEAQEIIKEIVKNDVCISCSFTEYMHPIFFLSMEMEVPCLIGNNSDLFEEDSVLKSYVVTEAEDNAIINAEKIKKILENKSEVLEQYKIWKEKYNQEAKSNLEEFLEK</sequence>
<reference evidence="1" key="2">
    <citation type="journal article" date="2021" name="PeerJ">
        <title>Extensive microbial diversity within the chicken gut microbiome revealed by metagenomics and culture.</title>
        <authorList>
            <person name="Gilroy R."/>
            <person name="Ravi A."/>
            <person name="Getino M."/>
            <person name="Pursley I."/>
            <person name="Horton D.L."/>
            <person name="Alikhan N.F."/>
            <person name="Baker D."/>
            <person name="Gharbi K."/>
            <person name="Hall N."/>
            <person name="Watson M."/>
            <person name="Adriaenssens E.M."/>
            <person name="Foster-Nyarko E."/>
            <person name="Jarju S."/>
            <person name="Secka A."/>
            <person name="Antonio M."/>
            <person name="Oren A."/>
            <person name="Chaudhuri R.R."/>
            <person name="La Ragione R."/>
            <person name="Hildebrand F."/>
            <person name="Pallen M.J."/>
        </authorList>
    </citation>
    <scope>NUCLEOTIDE SEQUENCE</scope>
    <source>
        <strain evidence="1">CHK195-15760</strain>
    </source>
</reference>
<dbReference type="AlphaFoldDB" id="A0A9D1SA01"/>
<dbReference type="Proteomes" id="UP000824093">
    <property type="component" value="Unassembled WGS sequence"/>
</dbReference>
<accession>A0A9D1SA01</accession>
<evidence type="ECO:0008006" key="3">
    <source>
        <dbReference type="Google" id="ProtNLM"/>
    </source>
</evidence>
<proteinExistence type="predicted"/>
<evidence type="ECO:0000313" key="2">
    <source>
        <dbReference type="Proteomes" id="UP000824093"/>
    </source>
</evidence>
<name>A0A9D1SA01_9FIRM</name>
<gene>
    <name evidence="1" type="ORF">IAB70_05280</name>
</gene>
<organism evidence="1 2">
    <name type="scientific">Candidatus Merdicola faecigallinarum</name>
    <dbReference type="NCBI Taxonomy" id="2840862"/>
    <lineage>
        <taxon>Bacteria</taxon>
        <taxon>Bacillati</taxon>
        <taxon>Bacillota</taxon>
        <taxon>Clostridia</taxon>
        <taxon>Candidatus Merdicola</taxon>
    </lineage>
</organism>
<evidence type="ECO:0000313" key="1">
    <source>
        <dbReference type="EMBL" id="HIU52012.1"/>
    </source>
</evidence>
<dbReference type="EMBL" id="DVNH01000039">
    <property type="protein sequence ID" value="HIU52012.1"/>
    <property type="molecule type" value="Genomic_DNA"/>
</dbReference>